<dbReference type="Proteomes" id="UP001501442">
    <property type="component" value="Unassembled WGS sequence"/>
</dbReference>
<accession>A0ABP8UQC6</accession>
<evidence type="ECO:0000313" key="2">
    <source>
        <dbReference type="Proteomes" id="UP001501442"/>
    </source>
</evidence>
<evidence type="ECO:0008006" key="3">
    <source>
        <dbReference type="Google" id="ProtNLM"/>
    </source>
</evidence>
<dbReference type="Pfam" id="PF04134">
    <property type="entry name" value="DCC1-like"/>
    <property type="match status" value="1"/>
</dbReference>
<sequence>MKRATLVYDGDCGICTKAVRLIGDRAVGRRLRVPADADVVAFQFADLAALGTTAERAEYELLWVEDGRIYGGAQAVAKLLIDAGGFWRPLGLITRVPPFRWIAHGMYRLIANNRHRLPGGTPACALPVAERPGAAG</sequence>
<evidence type="ECO:0000313" key="1">
    <source>
        <dbReference type="EMBL" id="GAA4635518.1"/>
    </source>
</evidence>
<dbReference type="InterPro" id="IPR007263">
    <property type="entry name" value="DCC1-like"/>
</dbReference>
<dbReference type="EMBL" id="BAABHK010000015">
    <property type="protein sequence ID" value="GAA4635518.1"/>
    <property type="molecule type" value="Genomic_DNA"/>
</dbReference>
<dbReference type="RefSeq" id="WP_345438468.1">
    <property type="nucleotide sequence ID" value="NZ_BAABHK010000015.1"/>
</dbReference>
<protein>
    <recommendedName>
        <fullName evidence="3">Thiol-disulfide oxidoreductase</fullName>
    </recommendedName>
</protein>
<gene>
    <name evidence="1" type="ORF">GCM10023196_081330</name>
</gene>
<keyword evidence="2" id="KW-1185">Reference proteome</keyword>
<proteinExistence type="predicted"/>
<reference evidence="2" key="1">
    <citation type="journal article" date="2019" name="Int. J. Syst. Evol. Microbiol.">
        <title>The Global Catalogue of Microorganisms (GCM) 10K type strain sequencing project: providing services to taxonomists for standard genome sequencing and annotation.</title>
        <authorList>
            <consortium name="The Broad Institute Genomics Platform"/>
            <consortium name="The Broad Institute Genome Sequencing Center for Infectious Disease"/>
            <person name="Wu L."/>
            <person name="Ma J."/>
        </authorList>
    </citation>
    <scope>NUCLEOTIDE SEQUENCE [LARGE SCALE GENOMIC DNA]</scope>
    <source>
        <strain evidence="2">JCM 17939</strain>
    </source>
</reference>
<organism evidence="1 2">
    <name type="scientific">Actinoallomurus vinaceus</name>
    <dbReference type="NCBI Taxonomy" id="1080074"/>
    <lineage>
        <taxon>Bacteria</taxon>
        <taxon>Bacillati</taxon>
        <taxon>Actinomycetota</taxon>
        <taxon>Actinomycetes</taxon>
        <taxon>Streptosporangiales</taxon>
        <taxon>Thermomonosporaceae</taxon>
        <taxon>Actinoallomurus</taxon>
    </lineage>
</organism>
<comment type="caution">
    <text evidence="1">The sequence shown here is derived from an EMBL/GenBank/DDBJ whole genome shotgun (WGS) entry which is preliminary data.</text>
</comment>
<name>A0ABP8UQC6_9ACTN</name>